<dbReference type="AlphaFoldDB" id="A0A061S792"/>
<protein>
    <submittedName>
        <fullName evidence="2">Uncharacterized protein</fullName>
    </submittedName>
</protein>
<gene>
    <name evidence="2" type="ORF">TSPGSL018_8837</name>
</gene>
<accession>A0A061S792</accession>
<name>A0A061S792_9CHLO</name>
<proteinExistence type="predicted"/>
<dbReference type="PANTHER" id="PTHR46732:SF5">
    <property type="entry name" value="ATP-DEPENDENT PROTEASE LA (LON) DOMAIN PROTEIN"/>
    <property type="match status" value="1"/>
</dbReference>
<feature type="region of interest" description="Disordered" evidence="1">
    <location>
        <begin position="540"/>
        <end position="560"/>
    </location>
</feature>
<evidence type="ECO:0000313" key="2">
    <source>
        <dbReference type="EMBL" id="JAC81037.1"/>
    </source>
</evidence>
<dbReference type="InterPro" id="IPR046336">
    <property type="entry name" value="Lon_prtase_N_sf"/>
</dbReference>
<organism evidence="2">
    <name type="scientific">Tetraselmis sp. GSL018</name>
    <dbReference type="NCBI Taxonomy" id="582737"/>
    <lineage>
        <taxon>Eukaryota</taxon>
        <taxon>Viridiplantae</taxon>
        <taxon>Chlorophyta</taxon>
        <taxon>core chlorophytes</taxon>
        <taxon>Chlorodendrophyceae</taxon>
        <taxon>Chlorodendrales</taxon>
        <taxon>Chlorodendraceae</taxon>
        <taxon>Tetraselmis</taxon>
    </lineage>
</organism>
<feature type="region of interest" description="Disordered" evidence="1">
    <location>
        <begin position="442"/>
        <end position="470"/>
    </location>
</feature>
<reference evidence="2" key="1">
    <citation type="submission" date="2014-05" db="EMBL/GenBank/DDBJ databases">
        <title>The transcriptome of the halophilic microalga Tetraselmis sp. GSL018 isolated from the Great Salt Lake, Utah.</title>
        <authorList>
            <person name="Jinkerson R.E."/>
            <person name="D'Adamo S."/>
            <person name="Posewitz M.C."/>
        </authorList>
    </citation>
    <scope>NUCLEOTIDE SEQUENCE</scope>
    <source>
        <strain evidence="2">GSL018</strain>
    </source>
</reference>
<evidence type="ECO:0000256" key="1">
    <source>
        <dbReference type="SAM" id="MobiDB-lite"/>
    </source>
</evidence>
<dbReference type="SUPFAM" id="SSF88697">
    <property type="entry name" value="PUA domain-like"/>
    <property type="match status" value="1"/>
</dbReference>
<dbReference type="InterPro" id="IPR015947">
    <property type="entry name" value="PUA-like_sf"/>
</dbReference>
<feature type="compositionally biased region" description="Acidic residues" evidence="1">
    <location>
        <begin position="550"/>
        <end position="560"/>
    </location>
</feature>
<feature type="compositionally biased region" description="Basic and acidic residues" evidence="1">
    <location>
        <begin position="449"/>
        <end position="470"/>
    </location>
</feature>
<sequence length="560" mass="61109">MNAHAVSPVTQLAGSVTLCQHRCVVNKIFQPLRRSFLRKAPVQPCIRAASSSGSDSFSGDQWDLQAAVNALESALARSAEALIEEDDSTEGLPVWCHGNAMLPGFREVLGVHKPWLIAMFKRALGEPKPWRYVHFSNSSSFSVVAEASKTVQELYRPSQPRESAIWPEADPMRPAIGTMMEVVVADISEDGRLFLAVRALGAVQLKRVVQRTPYVRAVVEWRPDLEEVDAAGGAAPAVCTGEIWATNFECRLDPSELTGVRPLDKHLVEVAREFHEVAPPSGDAAATAGAAEDAARWVSTPSQRSLAAASATRSLSPEATVPVFDAISKVEEMQEAIAAAGLLAGQAPSPYAARAMRPLVSPPMARALEPILCDSNPEWPVMRRMRWLSYALAAMLPEIAMGPGRQALLEAPSVAERLALCFRVLAARCERLSALLALQGLQGPAEPPEAQRESSAEVREGAHSDRDKGISIEEAAKLERLAGGWTLHLDEGSGALKEQQREKRRKRRRWLQQRAIQEAAECTLQHGGDDSQCQAEWQVVKDLSDRPSSDDEFSDPPERR</sequence>
<dbReference type="Gene3D" id="2.30.130.40">
    <property type="entry name" value="LON domain-like"/>
    <property type="match status" value="1"/>
</dbReference>
<dbReference type="PANTHER" id="PTHR46732">
    <property type="entry name" value="ATP-DEPENDENT PROTEASE LA (LON) DOMAIN PROTEIN"/>
    <property type="match status" value="1"/>
</dbReference>
<dbReference type="EMBL" id="GBEZ01004158">
    <property type="protein sequence ID" value="JAC81037.1"/>
    <property type="molecule type" value="Transcribed_RNA"/>
</dbReference>